<sequence length="154" mass="18821">MKLQKYFLYHHILINMLLMNDEEFWEGIIAGLGWVFAIFFIRNGMYKYKFKNSNYALAGAITFSFWWFFRKVGMNLYRQWKKLENIEKRELKLPFREEKTVHIFLFLVLFYLIYYVLIIRINPESAEIAMRFNKTEIPLLLFIIPVSLLVYFSK</sequence>
<keyword evidence="1" id="KW-1133">Transmembrane helix</keyword>
<keyword evidence="1" id="KW-0812">Transmembrane</keyword>
<keyword evidence="1" id="KW-0472">Membrane</keyword>
<feature type="transmembrane region" description="Helical" evidence="1">
    <location>
        <begin position="137"/>
        <end position="153"/>
    </location>
</feature>
<evidence type="ECO:0000313" key="2">
    <source>
        <dbReference type="EMBL" id="QHT05952.1"/>
    </source>
</evidence>
<protein>
    <submittedName>
        <fullName evidence="2">Uncharacterized protein</fullName>
    </submittedName>
</protein>
<organism evidence="2">
    <name type="scientific">viral metagenome</name>
    <dbReference type="NCBI Taxonomy" id="1070528"/>
    <lineage>
        <taxon>unclassified sequences</taxon>
        <taxon>metagenomes</taxon>
        <taxon>organismal metagenomes</taxon>
    </lineage>
</organism>
<proteinExistence type="predicted"/>
<dbReference type="EMBL" id="MN739461">
    <property type="protein sequence ID" value="QHT05952.1"/>
    <property type="molecule type" value="Genomic_DNA"/>
</dbReference>
<feature type="transmembrane region" description="Helical" evidence="1">
    <location>
        <begin position="53"/>
        <end position="69"/>
    </location>
</feature>
<dbReference type="AlphaFoldDB" id="A0A6C0CPB1"/>
<reference evidence="2" key="1">
    <citation type="journal article" date="2020" name="Nature">
        <title>Giant virus diversity and host interactions through global metagenomics.</title>
        <authorList>
            <person name="Schulz F."/>
            <person name="Roux S."/>
            <person name="Paez-Espino D."/>
            <person name="Jungbluth S."/>
            <person name="Walsh D.A."/>
            <person name="Denef V.J."/>
            <person name="McMahon K.D."/>
            <person name="Konstantinidis K.T."/>
            <person name="Eloe-Fadrosh E.A."/>
            <person name="Kyrpides N.C."/>
            <person name="Woyke T."/>
        </authorList>
    </citation>
    <scope>NUCLEOTIDE SEQUENCE</scope>
    <source>
        <strain evidence="2">GVMAG-M-3300021425-14</strain>
    </source>
</reference>
<evidence type="ECO:0000256" key="1">
    <source>
        <dbReference type="SAM" id="Phobius"/>
    </source>
</evidence>
<feature type="transmembrane region" description="Helical" evidence="1">
    <location>
        <begin position="24"/>
        <end position="41"/>
    </location>
</feature>
<accession>A0A6C0CPB1</accession>
<name>A0A6C0CPB1_9ZZZZ</name>
<feature type="transmembrane region" description="Helical" evidence="1">
    <location>
        <begin position="100"/>
        <end position="117"/>
    </location>
</feature>